<dbReference type="Gramene" id="OIT08227">
    <property type="protein sequence ID" value="OIT08227"/>
    <property type="gene ID" value="A4A49_15710"/>
</dbReference>
<proteinExistence type="predicted"/>
<feature type="region of interest" description="Disordered" evidence="1">
    <location>
        <begin position="1"/>
        <end position="22"/>
    </location>
</feature>
<comment type="caution">
    <text evidence="2">The sequence shown here is derived from an EMBL/GenBank/DDBJ whole genome shotgun (WGS) entry which is preliminary data.</text>
</comment>
<protein>
    <submittedName>
        <fullName evidence="2">Uncharacterized protein</fullName>
    </submittedName>
</protein>
<dbReference type="STRING" id="49451.A0A1J6JBL5"/>
<dbReference type="AlphaFoldDB" id="A0A1J6JBL5"/>
<dbReference type="Proteomes" id="UP000187609">
    <property type="component" value="Unassembled WGS sequence"/>
</dbReference>
<dbReference type="EMBL" id="MJEQ01037183">
    <property type="protein sequence ID" value="OIT08227.1"/>
    <property type="molecule type" value="Genomic_DNA"/>
</dbReference>
<organism evidence="2 3">
    <name type="scientific">Nicotiana attenuata</name>
    <name type="common">Coyote tobacco</name>
    <dbReference type="NCBI Taxonomy" id="49451"/>
    <lineage>
        <taxon>Eukaryota</taxon>
        <taxon>Viridiplantae</taxon>
        <taxon>Streptophyta</taxon>
        <taxon>Embryophyta</taxon>
        <taxon>Tracheophyta</taxon>
        <taxon>Spermatophyta</taxon>
        <taxon>Magnoliopsida</taxon>
        <taxon>eudicotyledons</taxon>
        <taxon>Gunneridae</taxon>
        <taxon>Pentapetalae</taxon>
        <taxon>asterids</taxon>
        <taxon>lamiids</taxon>
        <taxon>Solanales</taxon>
        <taxon>Solanaceae</taxon>
        <taxon>Nicotianoideae</taxon>
        <taxon>Nicotianeae</taxon>
        <taxon>Nicotiana</taxon>
    </lineage>
</organism>
<name>A0A1J6JBL5_NICAT</name>
<sequence length="203" mass="23552">MSMENEHDTSSLRTRRGKTSSSLSCCFNSHRRSDLFESSPSKLSSCWFRNKTTHDHNNLPEIRGKCKSFIHRMGRQRRHVSADFSYDPLSYAMNFEDDETSFDDYEDFPARNFAARLPLSPPSKGKMPKNNILRQDNNNNNNNNNMDELTLPKVTMSRPEMKSKSFKLPSNERTRAIEEVRRSLEMPMSEINNGIITEAKNSY</sequence>
<dbReference type="PANTHER" id="PTHR33168">
    <property type="entry name" value="STRESS INDUCED PROTEIN-RELATED"/>
    <property type="match status" value="1"/>
</dbReference>
<reference evidence="2" key="1">
    <citation type="submission" date="2016-11" db="EMBL/GenBank/DDBJ databases">
        <title>The genome of Nicotiana attenuata.</title>
        <authorList>
            <person name="Xu S."/>
            <person name="Brockmoeller T."/>
            <person name="Gaquerel E."/>
            <person name="Navarro A."/>
            <person name="Kuhl H."/>
            <person name="Gase K."/>
            <person name="Ling Z."/>
            <person name="Zhou W."/>
            <person name="Kreitzer C."/>
            <person name="Stanke M."/>
            <person name="Tang H."/>
            <person name="Lyons E."/>
            <person name="Pandey P."/>
            <person name="Pandey S.P."/>
            <person name="Timmermann B."/>
            <person name="Baldwin I.T."/>
        </authorList>
    </citation>
    <scope>NUCLEOTIDE SEQUENCE [LARGE SCALE GENOMIC DNA]</scope>
    <source>
        <strain evidence="2">UT</strain>
    </source>
</reference>
<feature type="compositionally biased region" description="Basic and acidic residues" evidence="1">
    <location>
        <begin position="1"/>
        <end position="10"/>
    </location>
</feature>
<evidence type="ECO:0000313" key="2">
    <source>
        <dbReference type="EMBL" id="OIT08227.1"/>
    </source>
</evidence>
<evidence type="ECO:0000256" key="1">
    <source>
        <dbReference type="SAM" id="MobiDB-lite"/>
    </source>
</evidence>
<gene>
    <name evidence="2" type="ORF">A4A49_15710</name>
</gene>
<keyword evidence="3" id="KW-1185">Reference proteome</keyword>
<accession>A0A1J6JBL5</accession>
<evidence type="ECO:0000313" key="3">
    <source>
        <dbReference type="Proteomes" id="UP000187609"/>
    </source>
</evidence>
<dbReference type="OMA" id="MENEHDT"/>